<proteinExistence type="predicted"/>
<feature type="compositionally biased region" description="Basic and acidic residues" evidence="1">
    <location>
        <begin position="317"/>
        <end position="327"/>
    </location>
</feature>
<feature type="compositionally biased region" description="Acidic residues" evidence="1">
    <location>
        <begin position="458"/>
        <end position="471"/>
    </location>
</feature>
<name>A0ABN9T4U2_9DINO</name>
<feature type="region of interest" description="Disordered" evidence="1">
    <location>
        <begin position="959"/>
        <end position="978"/>
    </location>
</feature>
<keyword evidence="3" id="KW-1185">Reference proteome</keyword>
<evidence type="ECO:0000313" key="2">
    <source>
        <dbReference type="EMBL" id="CAK0840049.1"/>
    </source>
</evidence>
<evidence type="ECO:0000256" key="1">
    <source>
        <dbReference type="SAM" id="MobiDB-lite"/>
    </source>
</evidence>
<protein>
    <submittedName>
        <fullName evidence="2">Uncharacterized protein</fullName>
    </submittedName>
</protein>
<reference evidence="2" key="1">
    <citation type="submission" date="2023-10" db="EMBL/GenBank/DDBJ databases">
        <authorList>
            <person name="Chen Y."/>
            <person name="Shah S."/>
            <person name="Dougan E. K."/>
            <person name="Thang M."/>
            <person name="Chan C."/>
        </authorList>
    </citation>
    <scope>NUCLEOTIDE SEQUENCE [LARGE SCALE GENOMIC DNA]</scope>
</reference>
<comment type="caution">
    <text evidence="2">The sequence shown here is derived from an EMBL/GenBank/DDBJ whole genome shotgun (WGS) entry which is preliminary data.</text>
</comment>
<feature type="region of interest" description="Disordered" evidence="1">
    <location>
        <begin position="304"/>
        <end position="327"/>
    </location>
</feature>
<organism evidence="2 3">
    <name type="scientific">Prorocentrum cordatum</name>
    <dbReference type="NCBI Taxonomy" id="2364126"/>
    <lineage>
        <taxon>Eukaryota</taxon>
        <taxon>Sar</taxon>
        <taxon>Alveolata</taxon>
        <taxon>Dinophyceae</taxon>
        <taxon>Prorocentrales</taxon>
        <taxon>Prorocentraceae</taxon>
        <taxon>Prorocentrum</taxon>
    </lineage>
</organism>
<feature type="region of interest" description="Disordered" evidence="1">
    <location>
        <begin position="915"/>
        <end position="939"/>
    </location>
</feature>
<feature type="compositionally biased region" description="Low complexity" evidence="1">
    <location>
        <begin position="963"/>
        <end position="977"/>
    </location>
</feature>
<dbReference type="EMBL" id="CAUYUJ010014345">
    <property type="protein sequence ID" value="CAK0840049.1"/>
    <property type="molecule type" value="Genomic_DNA"/>
</dbReference>
<feature type="region of interest" description="Disordered" evidence="1">
    <location>
        <begin position="445"/>
        <end position="509"/>
    </location>
</feature>
<evidence type="ECO:0000313" key="3">
    <source>
        <dbReference type="Proteomes" id="UP001189429"/>
    </source>
</evidence>
<dbReference type="Proteomes" id="UP001189429">
    <property type="component" value="Unassembled WGS sequence"/>
</dbReference>
<gene>
    <name evidence="2" type="ORF">PCOR1329_LOCUS35578</name>
</gene>
<accession>A0ABN9T4U2</accession>
<sequence length="1592" mass="173896">MMSIDEIGREDRDDYKEKVSKWLSGATAGLNCDIFWMVLRISHRVGTVIDEFSNFLQSHDKRANAGKPGCLAALAAGKADYFHTKLSELAVRRSAWGGALQQDNDLPCGIRAKVLMGATWYAACAAADFDNRICSRCNVYPVRLLALGVGDPDGPNELRRNIARDVVAFRPDTDLSKLGVDFNLFRLRAQFHDDFVRAAVDGNMSQSMKLYRVTLNIGRSLRPDTQEVEGTNSLIAIESAIAPTISLPLPSSRVNNSKRCGLGSRSAKMRLNWSDVRGSIENLRDEAVEHFESIEAILGQKGRFATPPPIDAASAPEPERAPADGDKQLRDRACRAWASNVHGRRNSPERFVIGVAVGDIVYAPIISPYNVQMFATATDEGDGRPLELHSPINAVSGWDMFTSLLGAERSHWEVNLKTIAWSGVGSFDVVSEEVAAWPLPEPSKRKCVAAAPGRPPSLEDEGGDADSDDDHGDQPVLDGIAVDIAPEPDTKSDDGGDGPCDEQGVPTPEPLSEARLLELRRLWKDQFLLSQQCIERCRDEYQVRPLTKQVSLVATVGEDGNMTVTFMQFKGAGDMCGQIVNSDEKGRCKFSPVGYFRFQCYTDDTCKVILASTGTTMVKCRGSNTEPLLSRRPENNRRQRRTREACAQDMLTKGMFVGVRGEPWAVECEHGTYALMSGATMVEAVHDAFKAQPSNKYVLRTLANGLKHCTVFHKRTPSDVLKYLKTLHNDIRSGASTSHVEVLSQLGEYLAEWSNHSRKQLGGSRACPTKGDDTYRKQRLTYINSLYQDGQHRFENPYQLGRVSNLYNTLHRLKFFEAYSETADAFTNFLHPKYSKNAVLNVSSDILTVVMKFQSSMRPIMFKHVMMQALLLAVPTDNQAATQTFELCTSESIQGFMFPMEGAVVLEGTAVTPAKRSRAAKTTGSTANKQKKPKAKAAQMPSEIITRDVCLEHDVLEPDADADGVPAEGEAAADAGGQRTRPKMMLDCLVSAVESVIGGIADGDVQWSEVDTVLRRGMEFPLVVKNGRGNSKGVDALLPPTDGVSNSKKPQRWTKWSQVQAGLRNYLWHMHAGIEGAPVAEPEVVDSQPAGGSENDPQDQIVPTDIERPVWEHDLKVFLSGTSVDELKAALGSIDFASAHCSRDHFSKLLQGVRSDPAVIPGNVSISVVLSSLHSARASLLKMVEGIRGAIAVPLIQGCDRHGEGEGLKPQVPIVMVGVFDTTKQCEDFAFDRVLEIVHVIGNTSTGFCKVTGDDFTAALHKLSTVPVGLLGRADVLMTSSEMCVEFWSTLLGRASNDDIPTVLNFISKQVEKRMAALNERDAAIVERAKVVSDDSVHDVSKLRAVDTFMHLMCGSGEDSEGKLAEPSCQDGNAHSSNSPVHPMVIRRFMAKVELFLYDVTSRSSSDKGTQNVYIDYSGKLKDTWLIAKPVCNDIVLNLVGHVSNIATQNAVPICEAFGMRFYVQDPVIKVINGEVFNPGWLVRESEGEPTMEFKTTVHVLKFVYSQAMAAREKSITVEVALPRLQISAASLGKPSVLLSRPPIPGQVSTSVAKNHAAKSTQLVMAAAGGADGTTPRAPAGKQTGLSKFLLQ</sequence>